<sequence length="229" mass="24800">MSQPTEKRTDHRVIVVHRVGAVVVAVVIALFGVLGFIGGLSFFDTQGTPVLGLSTNGALSTISIVTALILVAAAIRGGRIASTVMIVVGALFIISAFVNLALMATPLNLLAFRLPNVFFSIGAGLVLLILGSYGRVSSKLPDDNPYRQERAGDEDPDDDQDLRSLHPRNRAERAADEEMAEAARALVNGAASEDQRRRMADVDQLRNHEDRRARWMELARREDDGSAAR</sequence>
<feature type="transmembrane region" description="Helical" evidence="2">
    <location>
        <begin position="110"/>
        <end position="130"/>
    </location>
</feature>
<feature type="compositionally biased region" description="Basic and acidic residues" evidence="1">
    <location>
        <begin position="193"/>
        <end position="206"/>
    </location>
</feature>
<gene>
    <name evidence="3" type="ORF">ACFPBZ_10420</name>
</gene>
<feature type="transmembrane region" description="Helical" evidence="2">
    <location>
        <begin position="55"/>
        <end position="75"/>
    </location>
</feature>
<feature type="transmembrane region" description="Helical" evidence="2">
    <location>
        <begin position="21"/>
        <end position="43"/>
    </location>
</feature>
<organism evidence="3 4">
    <name type="scientific">Actinomycetospora atypica</name>
    <dbReference type="NCBI Taxonomy" id="1290095"/>
    <lineage>
        <taxon>Bacteria</taxon>
        <taxon>Bacillati</taxon>
        <taxon>Actinomycetota</taxon>
        <taxon>Actinomycetes</taxon>
        <taxon>Pseudonocardiales</taxon>
        <taxon>Pseudonocardiaceae</taxon>
        <taxon>Actinomycetospora</taxon>
    </lineage>
</organism>
<evidence type="ECO:0000313" key="4">
    <source>
        <dbReference type="Proteomes" id="UP001595947"/>
    </source>
</evidence>
<accession>A0ABV9YPX4</accession>
<dbReference type="Pfam" id="PF14325">
    <property type="entry name" value="DUF4383"/>
    <property type="match status" value="1"/>
</dbReference>
<comment type="caution">
    <text evidence="3">The sequence shown here is derived from an EMBL/GenBank/DDBJ whole genome shotgun (WGS) entry which is preliminary data.</text>
</comment>
<protein>
    <submittedName>
        <fullName evidence="3">DUF4383 domain-containing protein</fullName>
    </submittedName>
</protein>
<keyword evidence="2" id="KW-1133">Transmembrane helix</keyword>
<feature type="compositionally biased region" description="Basic and acidic residues" evidence="1">
    <location>
        <begin position="141"/>
        <end position="153"/>
    </location>
</feature>
<reference evidence="4" key="1">
    <citation type="journal article" date="2019" name="Int. J. Syst. Evol. Microbiol.">
        <title>The Global Catalogue of Microorganisms (GCM) 10K type strain sequencing project: providing services to taxonomists for standard genome sequencing and annotation.</title>
        <authorList>
            <consortium name="The Broad Institute Genomics Platform"/>
            <consortium name="The Broad Institute Genome Sequencing Center for Infectious Disease"/>
            <person name="Wu L."/>
            <person name="Ma J."/>
        </authorList>
    </citation>
    <scope>NUCLEOTIDE SEQUENCE [LARGE SCALE GENOMIC DNA]</scope>
    <source>
        <strain evidence="4">CGMCC 4.7093</strain>
    </source>
</reference>
<evidence type="ECO:0000313" key="3">
    <source>
        <dbReference type="EMBL" id="MFC5062621.1"/>
    </source>
</evidence>
<feature type="transmembrane region" description="Helical" evidence="2">
    <location>
        <begin position="82"/>
        <end position="104"/>
    </location>
</feature>
<keyword evidence="2" id="KW-0472">Membrane</keyword>
<keyword evidence="2" id="KW-0812">Transmembrane</keyword>
<keyword evidence="4" id="KW-1185">Reference proteome</keyword>
<name>A0ABV9YPX4_9PSEU</name>
<dbReference type="RefSeq" id="WP_378035969.1">
    <property type="nucleotide sequence ID" value="NZ_JBHSIV010000008.1"/>
</dbReference>
<dbReference type="Proteomes" id="UP001595947">
    <property type="component" value="Unassembled WGS sequence"/>
</dbReference>
<evidence type="ECO:0000256" key="1">
    <source>
        <dbReference type="SAM" id="MobiDB-lite"/>
    </source>
</evidence>
<dbReference type="EMBL" id="JBHSIV010000008">
    <property type="protein sequence ID" value="MFC5062621.1"/>
    <property type="molecule type" value="Genomic_DNA"/>
</dbReference>
<feature type="region of interest" description="Disordered" evidence="1">
    <location>
        <begin position="141"/>
        <end position="206"/>
    </location>
</feature>
<evidence type="ECO:0000256" key="2">
    <source>
        <dbReference type="SAM" id="Phobius"/>
    </source>
</evidence>
<feature type="compositionally biased region" description="Basic and acidic residues" evidence="1">
    <location>
        <begin position="161"/>
        <end position="176"/>
    </location>
</feature>
<proteinExistence type="predicted"/>